<protein>
    <submittedName>
        <fullName evidence="1">Uncharacterized protein</fullName>
    </submittedName>
</protein>
<dbReference type="Proteomes" id="UP000766486">
    <property type="component" value="Unassembled WGS sequence"/>
</dbReference>
<comment type="caution">
    <text evidence="1">The sequence shown here is derived from an EMBL/GenBank/DDBJ whole genome shotgun (WGS) entry which is preliminary data.</text>
</comment>
<gene>
    <name evidence="1" type="ORF">CLO192961_LOCUS59155</name>
</gene>
<sequence>MPAKPEEICTAKDTNPEGLNVRFWGTQSPCTKVHAAPDISHSIMDLVYWMRLGRDTEARSCREWLDPGDSEEPAHANWFNFLCSIGGPQTFGGHQDEMERGKYAIKFPGILKPIPVDSQGQLDNMLRCVSKYLRSTPTYWCQAPPPVLLGCTPDQVARCESRDWVDCVWREAAIFHKAAAEAAREDNTTRLDDTLQFFEDSDSARSPRPGVLYGEIDWFAGEGVSRTFQ</sequence>
<keyword evidence="2" id="KW-1185">Reference proteome</keyword>
<dbReference type="EMBL" id="CABFNS010000428">
    <property type="protein sequence ID" value="VUC21612.1"/>
    <property type="molecule type" value="Genomic_DNA"/>
</dbReference>
<name>A0ABY6TVB6_BIOOC</name>
<reference evidence="1 2" key="1">
    <citation type="submission" date="2019-06" db="EMBL/GenBank/DDBJ databases">
        <authorList>
            <person name="Broberg M."/>
        </authorList>
    </citation>
    <scope>NUCLEOTIDE SEQUENCE [LARGE SCALE GENOMIC DNA]</scope>
</reference>
<accession>A0ABY6TVB6</accession>
<evidence type="ECO:0000313" key="1">
    <source>
        <dbReference type="EMBL" id="VUC21612.1"/>
    </source>
</evidence>
<organism evidence="1 2">
    <name type="scientific">Bionectria ochroleuca</name>
    <name type="common">Gliocladium roseum</name>
    <dbReference type="NCBI Taxonomy" id="29856"/>
    <lineage>
        <taxon>Eukaryota</taxon>
        <taxon>Fungi</taxon>
        <taxon>Dikarya</taxon>
        <taxon>Ascomycota</taxon>
        <taxon>Pezizomycotina</taxon>
        <taxon>Sordariomycetes</taxon>
        <taxon>Hypocreomycetidae</taxon>
        <taxon>Hypocreales</taxon>
        <taxon>Bionectriaceae</taxon>
        <taxon>Clonostachys</taxon>
    </lineage>
</organism>
<proteinExistence type="predicted"/>
<evidence type="ECO:0000313" key="2">
    <source>
        <dbReference type="Proteomes" id="UP000766486"/>
    </source>
</evidence>